<feature type="signal peptide" evidence="1">
    <location>
        <begin position="1"/>
        <end position="21"/>
    </location>
</feature>
<organism evidence="2 3">
    <name type="scientific">Svornostia abyssi</name>
    <dbReference type="NCBI Taxonomy" id="2898438"/>
    <lineage>
        <taxon>Bacteria</taxon>
        <taxon>Bacillati</taxon>
        <taxon>Actinomycetota</taxon>
        <taxon>Thermoleophilia</taxon>
        <taxon>Solirubrobacterales</taxon>
        <taxon>Baekduiaceae</taxon>
        <taxon>Svornostia</taxon>
    </lineage>
</organism>
<protein>
    <submittedName>
        <fullName evidence="2">Uncharacterized protein</fullName>
    </submittedName>
</protein>
<accession>A0ABY5PH09</accession>
<keyword evidence="3" id="KW-1185">Reference proteome</keyword>
<keyword evidence="1" id="KW-0732">Signal</keyword>
<evidence type="ECO:0000313" key="2">
    <source>
        <dbReference type="EMBL" id="UUY03930.1"/>
    </source>
</evidence>
<feature type="chain" id="PRO_5045700677" evidence="1">
    <location>
        <begin position="22"/>
        <end position="372"/>
    </location>
</feature>
<dbReference type="EMBL" id="CP088295">
    <property type="protein sequence ID" value="UUY03930.1"/>
    <property type="molecule type" value="Genomic_DNA"/>
</dbReference>
<proteinExistence type="predicted"/>
<evidence type="ECO:0000313" key="3">
    <source>
        <dbReference type="Proteomes" id="UP001058860"/>
    </source>
</evidence>
<gene>
    <name evidence="2" type="ORF">LRS13_25325</name>
</gene>
<dbReference type="RefSeq" id="WP_353864429.1">
    <property type="nucleotide sequence ID" value="NZ_CP088295.1"/>
</dbReference>
<name>A0ABY5PH09_9ACTN</name>
<reference evidence="3" key="1">
    <citation type="submission" date="2021-11" db="EMBL/GenBank/DDBJ databases">
        <title>Cultivation dependent microbiological survey of springs from the worlds oldest radium mine currently devoted to the extraction of radon-saturated water.</title>
        <authorList>
            <person name="Kapinusova G."/>
            <person name="Smrhova T."/>
            <person name="Strejcek M."/>
            <person name="Suman J."/>
            <person name="Jani K."/>
            <person name="Pajer P."/>
            <person name="Uhlik O."/>
        </authorList>
    </citation>
    <scope>NUCLEOTIDE SEQUENCE [LARGE SCALE GENOMIC DNA]</scope>
    <source>
        <strain evidence="3">J379</strain>
    </source>
</reference>
<evidence type="ECO:0000256" key="1">
    <source>
        <dbReference type="SAM" id="SignalP"/>
    </source>
</evidence>
<sequence>MGRAVALAIAVLLLVPAFAGAQAVTRGSPLTAPANVPLGCESRVSLPALGSDQFLLQPAGLPSCSWWSTGPAAAIGDPNTGYVPTTGTITNVRVRSGPNPAVLRLVQLRSVAGCCTVVRHTEPFQPTPNAVTQVTVNWLTEAVRDSVAGVSTNDIIGFSAIGGTGTLPISDQGPGTHSPQAAFTPGVMGAGFTSPMGQPGALIAASNVGAYGYEVLLQYDFVPCPALNNVPVAPGTVTCPGQNTVTTPGANAAPTAPPSSGVPGVNPISFPRGFNARLQGINVPLSLICSLDIGCSGTVRLALALGAGTARAAKTVTLGTKKFKIKKGRHQVKVKLGKKSRARLRKKKSTTVTAIVTIPGMPTLRTTLKIRR</sequence>
<dbReference type="Proteomes" id="UP001058860">
    <property type="component" value="Chromosome"/>
</dbReference>